<evidence type="ECO:0000256" key="1">
    <source>
        <dbReference type="SAM" id="MobiDB-lite"/>
    </source>
</evidence>
<evidence type="ECO:0000313" key="3">
    <source>
        <dbReference type="Proteomes" id="UP001234989"/>
    </source>
</evidence>
<dbReference type="EMBL" id="CP133619">
    <property type="protein sequence ID" value="WMV41205.1"/>
    <property type="molecule type" value="Genomic_DNA"/>
</dbReference>
<dbReference type="Proteomes" id="UP001234989">
    <property type="component" value="Chromosome 8"/>
</dbReference>
<sequence length="163" mass="18921">MTKQQIKKDQERDENMAKMMTQLDLLTKHVMGSSSKAVNTARGLCPTYPRSGGNQGWNRDHDDGWRDRDREWRDRCTNWRERDGVKERYVPPHECQKPKEPRVDLENFCTEDMLAHILTQMKGSNKRARHSSLDIARPKVASIDEPPRKRARGIVTNEGVDPP</sequence>
<feature type="region of interest" description="Disordered" evidence="1">
    <location>
        <begin position="122"/>
        <end position="163"/>
    </location>
</feature>
<gene>
    <name evidence="2" type="ORF">MTR67_034590</name>
</gene>
<keyword evidence="3" id="KW-1185">Reference proteome</keyword>
<organism evidence="2 3">
    <name type="scientific">Solanum verrucosum</name>
    <dbReference type="NCBI Taxonomy" id="315347"/>
    <lineage>
        <taxon>Eukaryota</taxon>
        <taxon>Viridiplantae</taxon>
        <taxon>Streptophyta</taxon>
        <taxon>Embryophyta</taxon>
        <taxon>Tracheophyta</taxon>
        <taxon>Spermatophyta</taxon>
        <taxon>Magnoliopsida</taxon>
        <taxon>eudicotyledons</taxon>
        <taxon>Gunneridae</taxon>
        <taxon>Pentapetalae</taxon>
        <taxon>asterids</taxon>
        <taxon>lamiids</taxon>
        <taxon>Solanales</taxon>
        <taxon>Solanaceae</taxon>
        <taxon>Solanoideae</taxon>
        <taxon>Solaneae</taxon>
        <taxon>Solanum</taxon>
    </lineage>
</organism>
<proteinExistence type="predicted"/>
<reference evidence="2" key="1">
    <citation type="submission" date="2023-08" db="EMBL/GenBank/DDBJ databases">
        <title>A de novo genome assembly of Solanum verrucosum Schlechtendal, a Mexican diploid species geographically isolated from the other diploid A-genome species in potato relatives.</title>
        <authorList>
            <person name="Hosaka K."/>
        </authorList>
    </citation>
    <scope>NUCLEOTIDE SEQUENCE</scope>
    <source>
        <tissue evidence="2">Young leaves</tissue>
    </source>
</reference>
<protein>
    <submittedName>
        <fullName evidence="2">Uncharacterized protein</fullName>
    </submittedName>
</protein>
<name>A0AAF0U8J2_SOLVR</name>
<accession>A0AAF0U8J2</accession>
<evidence type="ECO:0000313" key="2">
    <source>
        <dbReference type="EMBL" id="WMV41205.1"/>
    </source>
</evidence>
<dbReference type="AlphaFoldDB" id="A0AAF0U8J2"/>